<evidence type="ECO:0000313" key="2">
    <source>
        <dbReference type="EMBL" id="QEA06741.1"/>
    </source>
</evidence>
<feature type="region of interest" description="Disordered" evidence="1">
    <location>
        <begin position="290"/>
        <end position="351"/>
    </location>
</feature>
<gene>
    <name evidence="2" type="ORF">KBTEX_03082</name>
</gene>
<reference evidence="2" key="1">
    <citation type="submission" date="2019-06" db="EMBL/GenBank/DDBJ databases">
        <authorList>
            <person name="Murdoch R.W."/>
            <person name="Fathepure B."/>
        </authorList>
    </citation>
    <scope>NUCLEOTIDE SEQUENCE</scope>
</reference>
<sequence>MLAVIVRGERVDRHHRRHPVGADVVDLLGEVGGASVHVLRALRLHALGQRPARDHAIASGMKLQPAHGGDEHRGVRGQPGGAALDVEEPLRPHVGTEAGLGDQEVAAVDADVVGDDGGVTVGDVAERPGVDQRRGVLQGLQQVRLDRLLEQGGHRPGGTDVLGGDRLAVAVLADHHAPKTPAQVGNRVGEGEHRHDLRGRGDLEARLAGHPVGPRTEADDGAAQGAVVDVHHPLPAHALRVEVHPAAVVEVVVDHRREQVVGGGDRMDVAGEVEVDPLHRHHLAVAAAGGPALDPEGRPHGGLADRNGGGTPDVVQPLGEADGGGGLTLAEGRGRDRRDHHVTPPGPVRHRADGVEIQLGDAPAVGLDTGARHAHAPGDLLDRPEPGLPGDLEVTRHRPGRPGYFLRVARHGRSSVVHRFRGR</sequence>
<dbReference type="EMBL" id="MN079166">
    <property type="protein sequence ID" value="QEA06741.1"/>
    <property type="molecule type" value="Genomic_DNA"/>
</dbReference>
<organism evidence="2">
    <name type="scientific">uncultured organism</name>
    <dbReference type="NCBI Taxonomy" id="155900"/>
    <lineage>
        <taxon>unclassified sequences</taxon>
        <taxon>environmental samples</taxon>
    </lineage>
</organism>
<protein>
    <submittedName>
        <fullName evidence="2">Uncharacterized protein</fullName>
    </submittedName>
</protein>
<name>A0A5B8RDR8_9ZZZZ</name>
<feature type="region of interest" description="Disordered" evidence="1">
    <location>
        <begin position="180"/>
        <end position="201"/>
    </location>
</feature>
<dbReference type="AlphaFoldDB" id="A0A5B8RDR8"/>
<accession>A0A5B8RDR8</accession>
<evidence type="ECO:0000256" key="1">
    <source>
        <dbReference type="SAM" id="MobiDB-lite"/>
    </source>
</evidence>
<feature type="compositionally biased region" description="Basic and acidic residues" evidence="1">
    <location>
        <begin position="189"/>
        <end position="201"/>
    </location>
</feature>
<proteinExistence type="predicted"/>
<feature type="compositionally biased region" description="Basic and acidic residues" evidence="1">
    <location>
        <begin position="332"/>
        <end position="342"/>
    </location>
</feature>